<dbReference type="InterPro" id="IPR039565">
    <property type="entry name" value="BamD-like"/>
</dbReference>
<evidence type="ECO:0000256" key="1">
    <source>
        <dbReference type="ARBA" id="ARBA00022729"/>
    </source>
</evidence>
<dbReference type="PANTHER" id="PTHR37423">
    <property type="entry name" value="SOLUBLE LYTIC MUREIN TRANSGLYCOSYLASE-RELATED"/>
    <property type="match status" value="1"/>
</dbReference>
<dbReference type="KEGG" id="tcd:AAIA72_07880"/>
<comment type="function">
    <text evidence="6">Part of the outer membrane protein assembly complex, which is involved in assembly and insertion of beta-barrel proteins into the outer membrane.</text>
</comment>
<reference evidence="9" key="1">
    <citation type="submission" date="2024-05" db="EMBL/GenBank/DDBJ databases">
        <title>Genome sequencing of novel strain.</title>
        <authorList>
            <person name="Ganbat D."/>
            <person name="Ganbat S."/>
            <person name="Lee S.-J."/>
        </authorList>
    </citation>
    <scope>NUCLEOTIDE SEQUENCE</scope>
    <source>
        <strain evidence="9">SMD15-11</strain>
    </source>
</reference>
<name>A0AB39V0P6_9GAMM</name>
<dbReference type="Pfam" id="PF13525">
    <property type="entry name" value="YfiO"/>
    <property type="match status" value="1"/>
</dbReference>
<dbReference type="InterPro" id="IPR017689">
    <property type="entry name" value="BamD"/>
</dbReference>
<proteinExistence type="inferred from homology"/>
<keyword evidence="4 6" id="KW-0998">Cell outer membrane</keyword>
<comment type="subcellular location">
    <subcellularLocation>
        <location evidence="6">Cell outer membrane</location>
        <topology evidence="6">Lipid-anchor</topology>
    </subcellularLocation>
</comment>
<comment type="similarity">
    <text evidence="6">Belongs to the BamD family.</text>
</comment>
<dbReference type="NCBIfam" id="TIGR03302">
    <property type="entry name" value="OM_YfiO"/>
    <property type="match status" value="1"/>
</dbReference>
<dbReference type="GO" id="GO:1990063">
    <property type="term" value="C:Bam protein complex"/>
    <property type="evidence" value="ECO:0007669"/>
    <property type="project" value="TreeGrafter"/>
</dbReference>
<dbReference type="GO" id="GO:0051205">
    <property type="term" value="P:protein insertion into membrane"/>
    <property type="evidence" value="ECO:0007669"/>
    <property type="project" value="UniProtKB-UniRule"/>
</dbReference>
<dbReference type="RefSeq" id="WP_369602856.1">
    <property type="nucleotide sequence ID" value="NZ_CP154858.1"/>
</dbReference>
<evidence type="ECO:0000256" key="4">
    <source>
        <dbReference type="ARBA" id="ARBA00023237"/>
    </source>
</evidence>
<evidence type="ECO:0000256" key="6">
    <source>
        <dbReference type="HAMAP-Rule" id="MF_00922"/>
    </source>
</evidence>
<dbReference type="PROSITE" id="PS51257">
    <property type="entry name" value="PROKAR_LIPOPROTEIN"/>
    <property type="match status" value="1"/>
</dbReference>
<feature type="domain" description="Outer membrane lipoprotein BamD-like" evidence="8">
    <location>
        <begin position="30"/>
        <end position="232"/>
    </location>
</feature>
<keyword evidence="1 6" id="KW-0732">Signal</keyword>
<dbReference type="AlphaFoldDB" id="A0AB39V0P6"/>
<gene>
    <name evidence="6" type="primary">bamD</name>
    <name evidence="9" type="ORF">AAIA72_07880</name>
</gene>
<evidence type="ECO:0000256" key="2">
    <source>
        <dbReference type="ARBA" id="ARBA00023136"/>
    </source>
</evidence>
<keyword evidence="5 6" id="KW-0449">Lipoprotein</keyword>
<evidence type="ECO:0000313" key="9">
    <source>
        <dbReference type="EMBL" id="XDT73878.1"/>
    </source>
</evidence>
<accession>A0AB39V0P6</accession>
<keyword evidence="2 6" id="KW-0472">Membrane</keyword>
<dbReference type="Gene3D" id="1.25.40.10">
    <property type="entry name" value="Tetratricopeptide repeat domain"/>
    <property type="match status" value="1"/>
</dbReference>
<keyword evidence="3 6" id="KW-0564">Palmitate</keyword>
<feature type="compositionally biased region" description="Low complexity" evidence="7">
    <location>
        <begin position="260"/>
        <end position="272"/>
    </location>
</feature>
<dbReference type="InterPro" id="IPR011990">
    <property type="entry name" value="TPR-like_helical_dom_sf"/>
</dbReference>
<dbReference type="PANTHER" id="PTHR37423:SF1">
    <property type="entry name" value="OUTER MEMBRANE PROTEIN ASSEMBLY FACTOR BAMD"/>
    <property type="match status" value="1"/>
</dbReference>
<dbReference type="GO" id="GO:0043165">
    <property type="term" value="P:Gram-negative-bacterium-type cell outer membrane assembly"/>
    <property type="evidence" value="ECO:0007669"/>
    <property type="project" value="UniProtKB-UniRule"/>
</dbReference>
<protein>
    <recommendedName>
        <fullName evidence="6">Outer membrane protein assembly factor BamD</fullName>
    </recommendedName>
</protein>
<dbReference type="EMBL" id="CP154858">
    <property type="protein sequence ID" value="XDT73878.1"/>
    <property type="molecule type" value="Genomic_DNA"/>
</dbReference>
<organism evidence="9">
    <name type="scientific">Thermohahella caldifontis</name>
    <dbReference type="NCBI Taxonomy" id="3142973"/>
    <lineage>
        <taxon>Bacteria</taxon>
        <taxon>Pseudomonadati</taxon>
        <taxon>Pseudomonadota</taxon>
        <taxon>Gammaproteobacteria</taxon>
        <taxon>Oceanospirillales</taxon>
        <taxon>Hahellaceae</taxon>
        <taxon>Thermohahella</taxon>
    </lineage>
</organism>
<feature type="region of interest" description="Disordered" evidence="7">
    <location>
        <begin position="251"/>
        <end position="292"/>
    </location>
</feature>
<evidence type="ECO:0000256" key="7">
    <source>
        <dbReference type="SAM" id="MobiDB-lite"/>
    </source>
</evidence>
<sequence>MSRHPLLLLWLTGLLVLGGCASQEEKILSDREYYEKAKTAMDTRNFLEAARYLEALETYHPFGRYAEQAQLDLIYAKYNSLDLPGASLAADRFIRLHPDSPHVDYAYYVKGLAAYYENVSLGQRIFPVDVSRRDPGSAREAFTLFSELVTRFPKSAYAPDARQRMQYIKNRMAAYELAAARYYIRREAFLAAAERGKYVVEHFPGTPAVPDALAIMVECYRKLGMEEQATDALAVLAGNFPNHRSLNADLSFRGGEIKPPDAACSPSSAPRPGRSDRASPRQSPSAQPEVIG</sequence>
<evidence type="ECO:0000256" key="3">
    <source>
        <dbReference type="ARBA" id="ARBA00023139"/>
    </source>
</evidence>
<evidence type="ECO:0000256" key="5">
    <source>
        <dbReference type="ARBA" id="ARBA00023288"/>
    </source>
</evidence>
<evidence type="ECO:0000259" key="8">
    <source>
        <dbReference type="Pfam" id="PF13525"/>
    </source>
</evidence>
<dbReference type="CDD" id="cd15830">
    <property type="entry name" value="BamD"/>
    <property type="match status" value="1"/>
</dbReference>
<comment type="subunit">
    <text evidence="6">Part of the Bam complex.</text>
</comment>
<dbReference type="HAMAP" id="MF_00922">
    <property type="entry name" value="OM_assembly_BamD"/>
    <property type="match status" value="1"/>
</dbReference>